<dbReference type="PANTHER" id="PTHR11800:SF13">
    <property type="entry name" value="DNA-DIRECTED RNA POLYMERASES I AND III SUBUNIT RPAC1"/>
    <property type="match status" value="1"/>
</dbReference>
<evidence type="ECO:0000313" key="9">
    <source>
        <dbReference type="Proteomes" id="UP000585474"/>
    </source>
</evidence>
<evidence type="ECO:0000259" key="7">
    <source>
        <dbReference type="SMART" id="SM00662"/>
    </source>
</evidence>
<comment type="similarity">
    <text evidence="6">Belongs to the archaeal Rpo3/eukaryotic RPB3 RNA polymerase subunit family.</text>
</comment>
<evidence type="ECO:0000313" key="8">
    <source>
        <dbReference type="EMBL" id="GFZ12621.1"/>
    </source>
</evidence>
<dbReference type="InterPro" id="IPR036603">
    <property type="entry name" value="RBP11-like"/>
</dbReference>
<dbReference type="HAMAP" id="MF_00320">
    <property type="entry name" value="RNApol_arch_Rpo3"/>
    <property type="match status" value="1"/>
</dbReference>
<sequence>MAKVPIWDLPDVPKGELPAHLELQRTRVLCNSDAPTHPNATRVCFFWEFVFGIEDRENIQYSGAYASMGVDNSVRLGQFQNNFKVEVIRLADDDMEFDMIGIDAALANAFRRILIAELPTMAIEKVLIANNTSVIQDEVLAHRLGLIPIKVDPRLFDYMSENDAPHEKNTIVFKLHVRCERGGQRLTVKSDELIWLPNGSEFPLAAENPTSNSPSKRKTYTSFRCSQDSLPEFSENPIVLKYPDITIAKLGPGQEIELEAHAVKGMGKTHAKWSPVATAWYRMLPEVTRGQLWLDRELVHCVGNASEGKDGTITIESTGALPPEVLFTEAVKILEEKCERVITELS</sequence>
<dbReference type="GO" id="GO:0003899">
    <property type="term" value="F:DNA-directed RNA polymerase activity"/>
    <property type="evidence" value="ECO:0007669"/>
    <property type="project" value="InterPro"/>
</dbReference>
<dbReference type="InterPro" id="IPR022842">
    <property type="entry name" value="RNAP_Rpo3/Rpb3/RPAC1"/>
</dbReference>
<name>A0A7J0GPA8_9ERIC</name>
<dbReference type="Gene3D" id="3.30.1360.10">
    <property type="entry name" value="RNA polymerase, RBP11-like subunit"/>
    <property type="match status" value="1"/>
</dbReference>
<dbReference type="Gene3D" id="2.170.120.12">
    <property type="entry name" value="DNA-directed RNA polymerase, insert domain"/>
    <property type="match status" value="1"/>
</dbReference>
<feature type="domain" description="DNA-directed RNA polymerase RpoA/D/Rpb3-type" evidence="7">
    <location>
        <begin position="94"/>
        <end position="344"/>
    </location>
</feature>
<dbReference type="Pfam" id="PF01193">
    <property type="entry name" value="RNA_pol_L"/>
    <property type="match status" value="1"/>
</dbReference>
<keyword evidence="9" id="KW-1185">Reference proteome</keyword>
<dbReference type="InterPro" id="IPR011262">
    <property type="entry name" value="DNA-dir_RNA_pol_insert"/>
</dbReference>
<dbReference type="GO" id="GO:0005736">
    <property type="term" value="C:RNA polymerase I complex"/>
    <property type="evidence" value="ECO:0007669"/>
    <property type="project" value="TreeGrafter"/>
</dbReference>
<dbReference type="InterPro" id="IPR033901">
    <property type="entry name" value="RNAPI/III_AC40"/>
</dbReference>
<evidence type="ECO:0000256" key="6">
    <source>
        <dbReference type="ARBA" id="ARBA00025804"/>
    </source>
</evidence>
<evidence type="ECO:0000256" key="4">
    <source>
        <dbReference type="ARBA" id="ARBA00023163"/>
    </source>
</evidence>
<dbReference type="InterPro" id="IPR001514">
    <property type="entry name" value="DNA-dir_RNA_pol_30-40kDasu_CS"/>
</dbReference>
<keyword evidence="3 8" id="KW-0240">DNA-directed RNA polymerase</keyword>
<dbReference type="GO" id="GO:0006351">
    <property type="term" value="P:DNA-templated transcription"/>
    <property type="evidence" value="ECO:0007669"/>
    <property type="project" value="InterPro"/>
</dbReference>
<protein>
    <recommendedName>
        <fullName evidence="2">DNA-directed RNA polymerases I and III subunit RPAC1</fullName>
    </recommendedName>
</protein>
<dbReference type="InterPro" id="IPR011263">
    <property type="entry name" value="DNA-dir_RNA_pol_RpoA/D/Rpb3"/>
</dbReference>
<accession>A0A7J0GPA8</accession>
<dbReference type="PROSITE" id="PS00446">
    <property type="entry name" value="RNA_POL_D_30KD"/>
    <property type="match status" value="1"/>
</dbReference>
<dbReference type="AlphaFoldDB" id="A0A7J0GPA8"/>
<evidence type="ECO:0000256" key="3">
    <source>
        <dbReference type="ARBA" id="ARBA00022478"/>
    </source>
</evidence>
<evidence type="ECO:0000256" key="2">
    <source>
        <dbReference type="ARBA" id="ARBA00022083"/>
    </source>
</evidence>
<comment type="subcellular location">
    <subcellularLocation>
        <location evidence="1">Nucleus</location>
    </subcellularLocation>
</comment>
<dbReference type="CDD" id="cd07032">
    <property type="entry name" value="RNAP_I_II_AC40"/>
    <property type="match status" value="1"/>
</dbReference>
<dbReference type="GO" id="GO:0005666">
    <property type="term" value="C:RNA polymerase III complex"/>
    <property type="evidence" value="ECO:0007669"/>
    <property type="project" value="TreeGrafter"/>
</dbReference>
<dbReference type="GO" id="GO:0046983">
    <property type="term" value="F:protein dimerization activity"/>
    <property type="evidence" value="ECO:0007669"/>
    <property type="project" value="InterPro"/>
</dbReference>
<dbReference type="FunFam" id="2.170.120.12:FF:000004">
    <property type="entry name" value="RNA polymerase I subunit 43"/>
    <property type="match status" value="1"/>
</dbReference>
<dbReference type="Pfam" id="PF01000">
    <property type="entry name" value="RNA_pol_A_bac"/>
    <property type="match status" value="1"/>
</dbReference>
<dbReference type="OrthoDB" id="270173at2759"/>
<keyword evidence="4" id="KW-0804">Transcription</keyword>
<dbReference type="EMBL" id="BJWL01000023">
    <property type="protein sequence ID" value="GFZ12621.1"/>
    <property type="molecule type" value="Genomic_DNA"/>
</dbReference>
<evidence type="ECO:0000256" key="1">
    <source>
        <dbReference type="ARBA" id="ARBA00004123"/>
    </source>
</evidence>
<dbReference type="PANTHER" id="PTHR11800">
    <property type="entry name" value="DNA-DIRECTED RNA POLYMERASE"/>
    <property type="match status" value="1"/>
</dbReference>
<dbReference type="SUPFAM" id="SSF56553">
    <property type="entry name" value="Insert subdomain of RNA polymerase alpha subunit"/>
    <property type="match status" value="1"/>
</dbReference>
<proteinExistence type="inferred from homology"/>
<reference evidence="8 9" key="1">
    <citation type="submission" date="2019-07" db="EMBL/GenBank/DDBJ databases">
        <title>De Novo Assembly of kiwifruit Actinidia rufa.</title>
        <authorList>
            <person name="Sugita-Konishi S."/>
            <person name="Sato K."/>
            <person name="Mori E."/>
            <person name="Abe Y."/>
            <person name="Kisaki G."/>
            <person name="Hamano K."/>
            <person name="Suezawa K."/>
            <person name="Otani M."/>
            <person name="Fukuda T."/>
            <person name="Manabe T."/>
            <person name="Gomi K."/>
            <person name="Tabuchi M."/>
            <person name="Akimitsu K."/>
            <person name="Kataoka I."/>
        </authorList>
    </citation>
    <scope>NUCLEOTIDE SEQUENCE [LARGE SCALE GENOMIC DNA]</scope>
    <source>
        <strain evidence="9">cv. Fuchu</strain>
    </source>
</reference>
<dbReference type="GO" id="GO:0003677">
    <property type="term" value="F:DNA binding"/>
    <property type="evidence" value="ECO:0007669"/>
    <property type="project" value="InterPro"/>
</dbReference>
<gene>
    <name evidence="8" type="ORF">Acr_23g0010060</name>
</gene>
<dbReference type="SMART" id="SM00662">
    <property type="entry name" value="RPOLD"/>
    <property type="match status" value="1"/>
</dbReference>
<evidence type="ECO:0000256" key="5">
    <source>
        <dbReference type="ARBA" id="ARBA00023242"/>
    </source>
</evidence>
<organism evidence="8 9">
    <name type="scientific">Actinidia rufa</name>
    <dbReference type="NCBI Taxonomy" id="165716"/>
    <lineage>
        <taxon>Eukaryota</taxon>
        <taxon>Viridiplantae</taxon>
        <taxon>Streptophyta</taxon>
        <taxon>Embryophyta</taxon>
        <taxon>Tracheophyta</taxon>
        <taxon>Spermatophyta</taxon>
        <taxon>Magnoliopsida</taxon>
        <taxon>eudicotyledons</taxon>
        <taxon>Gunneridae</taxon>
        <taxon>Pentapetalae</taxon>
        <taxon>asterids</taxon>
        <taxon>Ericales</taxon>
        <taxon>Actinidiaceae</taxon>
        <taxon>Actinidia</taxon>
    </lineage>
</organism>
<dbReference type="Proteomes" id="UP000585474">
    <property type="component" value="Unassembled WGS sequence"/>
</dbReference>
<keyword evidence="5" id="KW-0539">Nucleus</keyword>
<dbReference type="InterPro" id="IPR050518">
    <property type="entry name" value="Rpo3/RPB3_RNA_Pol_subunit"/>
</dbReference>
<dbReference type="InterPro" id="IPR036643">
    <property type="entry name" value="RNApol_insert_sf"/>
</dbReference>
<dbReference type="SUPFAM" id="SSF55257">
    <property type="entry name" value="RBP11-like subunits of RNA polymerase"/>
    <property type="match status" value="1"/>
</dbReference>
<comment type="caution">
    <text evidence="8">The sequence shown here is derived from an EMBL/GenBank/DDBJ whole genome shotgun (WGS) entry which is preliminary data.</text>
</comment>